<dbReference type="CDD" id="cd16325">
    <property type="entry name" value="LolA"/>
    <property type="match status" value="1"/>
</dbReference>
<dbReference type="Pfam" id="PF03548">
    <property type="entry name" value="LolA"/>
    <property type="match status" value="1"/>
</dbReference>
<protein>
    <submittedName>
        <fullName evidence="3">Outer membrane lipoprotein carrier protein LolA</fullName>
    </submittedName>
</protein>
<dbReference type="Proteomes" id="UP001596056">
    <property type="component" value="Unassembled WGS sequence"/>
</dbReference>
<keyword evidence="3" id="KW-0449">Lipoprotein</keyword>
<evidence type="ECO:0000313" key="3">
    <source>
        <dbReference type="EMBL" id="MFC5565919.1"/>
    </source>
</evidence>
<reference evidence="4" key="1">
    <citation type="journal article" date="2019" name="Int. J. Syst. Evol. Microbiol.">
        <title>The Global Catalogue of Microorganisms (GCM) 10K type strain sequencing project: providing services to taxonomists for standard genome sequencing and annotation.</title>
        <authorList>
            <consortium name="The Broad Institute Genomics Platform"/>
            <consortium name="The Broad Institute Genome Sequencing Center for Infectious Disease"/>
            <person name="Wu L."/>
            <person name="Ma J."/>
        </authorList>
    </citation>
    <scope>NUCLEOTIDE SEQUENCE [LARGE SCALE GENOMIC DNA]</scope>
    <source>
        <strain evidence="4">KACC 11588</strain>
    </source>
</reference>
<keyword evidence="1 2" id="KW-0732">Signal</keyword>
<proteinExistence type="predicted"/>
<dbReference type="RefSeq" id="WP_209838752.1">
    <property type="nucleotide sequence ID" value="NZ_JAGGJP010000003.1"/>
</dbReference>
<organism evidence="3 4">
    <name type="scientific">Rubellimicrobium aerolatum</name>
    <dbReference type="NCBI Taxonomy" id="490979"/>
    <lineage>
        <taxon>Bacteria</taxon>
        <taxon>Pseudomonadati</taxon>
        <taxon>Pseudomonadota</taxon>
        <taxon>Alphaproteobacteria</taxon>
        <taxon>Rhodobacterales</taxon>
        <taxon>Roseobacteraceae</taxon>
        <taxon>Rubellimicrobium</taxon>
    </lineage>
</organism>
<dbReference type="SUPFAM" id="SSF89392">
    <property type="entry name" value="Prokaryotic lipoproteins and lipoprotein localization factors"/>
    <property type="match status" value="1"/>
</dbReference>
<name>A0ABW0SAN0_9RHOB</name>
<feature type="chain" id="PRO_5046989773" evidence="2">
    <location>
        <begin position="21"/>
        <end position="198"/>
    </location>
</feature>
<dbReference type="InterPro" id="IPR004564">
    <property type="entry name" value="OM_lipoprot_carrier_LolA-like"/>
</dbReference>
<sequence>MIRRLALAALVALAPVAAAAQQLSLGEISAYLNSVQTAQAGFTQVNADGSISTGTLYIKRPGRIRFEYAPPDRSLVLAGGGQVAVFDAASNEGPQRFPLAETPLSIILADDVDLGRAGMVTGHASDGTTTTITAQDPQHPDRGSIQLVFTANPVELRQWVVTDGGGTPTTVVLNDLRTGVGIGDRAFNIQAEMSARGQ</sequence>
<dbReference type="Gene3D" id="2.50.20.10">
    <property type="entry name" value="Lipoprotein localisation LolA/LolB/LppX"/>
    <property type="match status" value="1"/>
</dbReference>
<dbReference type="PANTHER" id="PTHR35869:SF1">
    <property type="entry name" value="OUTER-MEMBRANE LIPOPROTEIN CARRIER PROTEIN"/>
    <property type="match status" value="1"/>
</dbReference>
<keyword evidence="4" id="KW-1185">Reference proteome</keyword>
<gene>
    <name evidence="3" type="ORF">ACFPOC_05725</name>
</gene>
<dbReference type="PANTHER" id="PTHR35869">
    <property type="entry name" value="OUTER-MEMBRANE LIPOPROTEIN CARRIER PROTEIN"/>
    <property type="match status" value="1"/>
</dbReference>
<evidence type="ECO:0000313" key="4">
    <source>
        <dbReference type="Proteomes" id="UP001596056"/>
    </source>
</evidence>
<dbReference type="InterPro" id="IPR029046">
    <property type="entry name" value="LolA/LolB/LppX"/>
</dbReference>
<dbReference type="EMBL" id="JBHSNA010000003">
    <property type="protein sequence ID" value="MFC5565919.1"/>
    <property type="molecule type" value="Genomic_DNA"/>
</dbReference>
<accession>A0ABW0SAN0</accession>
<comment type="caution">
    <text evidence="3">The sequence shown here is derived from an EMBL/GenBank/DDBJ whole genome shotgun (WGS) entry which is preliminary data.</text>
</comment>
<evidence type="ECO:0000256" key="2">
    <source>
        <dbReference type="SAM" id="SignalP"/>
    </source>
</evidence>
<evidence type="ECO:0000256" key="1">
    <source>
        <dbReference type="ARBA" id="ARBA00022729"/>
    </source>
</evidence>
<feature type="signal peptide" evidence="2">
    <location>
        <begin position="1"/>
        <end position="20"/>
    </location>
</feature>